<dbReference type="InterPro" id="IPR000182">
    <property type="entry name" value="GNAT_dom"/>
</dbReference>
<sequence>MPVEVSPATEADLSAMLPLFAGYQRFYENDAPDDARNEAFFGQFVHPSDAGLLLKATDGDRIVGFANLYWTHSSVSAEPHALMNDLFVAEEGRGKGTGRALIQASLDAAREHGDRRMSWSTALDNRTAQALYERTGAERSSWLEYELET</sequence>
<dbReference type="EMBL" id="CADCVT010000313">
    <property type="protein sequence ID" value="CAA9520165.1"/>
    <property type="molecule type" value="Genomic_DNA"/>
</dbReference>
<dbReference type="AlphaFoldDB" id="A0A6J4TCK7"/>
<gene>
    <name evidence="4" type="ORF">AVDCRST_MAG85-2848</name>
</gene>
<dbReference type="Pfam" id="PF00583">
    <property type="entry name" value="Acetyltransf_1"/>
    <property type="match status" value="1"/>
</dbReference>
<organism evidence="4">
    <name type="scientific">uncultured Solirubrobacteraceae bacterium</name>
    <dbReference type="NCBI Taxonomy" id="1162706"/>
    <lineage>
        <taxon>Bacteria</taxon>
        <taxon>Bacillati</taxon>
        <taxon>Actinomycetota</taxon>
        <taxon>Thermoleophilia</taxon>
        <taxon>Solirubrobacterales</taxon>
        <taxon>Solirubrobacteraceae</taxon>
        <taxon>environmental samples</taxon>
    </lineage>
</organism>
<evidence type="ECO:0000259" key="3">
    <source>
        <dbReference type="PROSITE" id="PS51186"/>
    </source>
</evidence>
<dbReference type="PANTHER" id="PTHR43877:SF2">
    <property type="entry name" value="AMINOALKYLPHOSPHONATE N-ACETYLTRANSFERASE-RELATED"/>
    <property type="match status" value="1"/>
</dbReference>
<evidence type="ECO:0000256" key="2">
    <source>
        <dbReference type="ARBA" id="ARBA00023315"/>
    </source>
</evidence>
<protein>
    <recommendedName>
        <fullName evidence="3">N-acetyltransferase domain-containing protein</fullName>
    </recommendedName>
</protein>
<reference evidence="4" key="1">
    <citation type="submission" date="2020-02" db="EMBL/GenBank/DDBJ databases">
        <authorList>
            <person name="Meier V. D."/>
        </authorList>
    </citation>
    <scope>NUCLEOTIDE SEQUENCE</scope>
    <source>
        <strain evidence="4">AVDCRST_MAG85</strain>
    </source>
</reference>
<keyword evidence="1" id="KW-0808">Transferase</keyword>
<dbReference type="InterPro" id="IPR050832">
    <property type="entry name" value="Bact_Acetyltransf"/>
</dbReference>
<proteinExistence type="predicted"/>
<dbReference type="CDD" id="cd04301">
    <property type="entry name" value="NAT_SF"/>
    <property type="match status" value="1"/>
</dbReference>
<evidence type="ECO:0000313" key="4">
    <source>
        <dbReference type="EMBL" id="CAA9520165.1"/>
    </source>
</evidence>
<dbReference type="InterPro" id="IPR016181">
    <property type="entry name" value="Acyl_CoA_acyltransferase"/>
</dbReference>
<dbReference type="SUPFAM" id="SSF55729">
    <property type="entry name" value="Acyl-CoA N-acyltransferases (Nat)"/>
    <property type="match status" value="1"/>
</dbReference>
<keyword evidence="2" id="KW-0012">Acyltransferase</keyword>
<feature type="domain" description="N-acetyltransferase" evidence="3">
    <location>
        <begin position="3"/>
        <end position="149"/>
    </location>
</feature>
<accession>A0A6J4TCK7</accession>
<dbReference type="Gene3D" id="3.40.630.30">
    <property type="match status" value="1"/>
</dbReference>
<evidence type="ECO:0000256" key="1">
    <source>
        <dbReference type="ARBA" id="ARBA00022679"/>
    </source>
</evidence>
<dbReference type="PANTHER" id="PTHR43877">
    <property type="entry name" value="AMINOALKYLPHOSPHONATE N-ACETYLTRANSFERASE-RELATED-RELATED"/>
    <property type="match status" value="1"/>
</dbReference>
<name>A0A6J4TCK7_9ACTN</name>
<dbReference type="PROSITE" id="PS51186">
    <property type="entry name" value="GNAT"/>
    <property type="match status" value="1"/>
</dbReference>
<dbReference type="GO" id="GO:0016747">
    <property type="term" value="F:acyltransferase activity, transferring groups other than amino-acyl groups"/>
    <property type="evidence" value="ECO:0007669"/>
    <property type="project" value="InterPro"/>
</dbReference>